<dbReference type="PANTHER" id="PTHR43065">
    <property type="entry name" value="SENSOR HISTIDINE KINASE"/>
    <property type="match status" value="1"/>
</dbReference>
<gene>
    <name evidence="3" type="ORF">REB14_07270</name>
</gene>
<dbReference type="Proteomes" id="UP001260959">
    <property type="component" value="Unassembled WGS sequence"/>
</dbReference>
<evidence type="ECO:0000313" key="3">
    <source>
        <dbReference type="EMBL" id="MDR4951967.1"/>
    </source>
</evidence>
<dbReference type="SUPFAM" id="SSF55874">
    <property type="entry name" value="ATPase domain of HSP90 chaperone/DNA topoisomerase II/histidine kinase"/>
    <property type="match status" value="2"/>
</dbReference>
<proteinExistence type="predicted"/>
<comment type="caution">
    <text evidence="3">The sequence shown here is derived from an EMBL/GenBank/DDBJ whole genome shotgun (WGS) entry which is preliminary data.</text>
</comment>
<keyword evidence="3" id="KW-0067">ATP-binding</keyword>
<protein>
    <submittedName>
        <fullName evidence="3">ATP-binding protein</fullName>
    </submittedName>
</protein>
<dbReference type="RefSeq" id="WP_309521874.1">
    <property type="nucleotide sequence ID" value="NZ_JAVIXS010000004.1"/>
</dbReference>
<dbReference type="EMBL" id="JAVIXS010000004">
    <property type="protein sequence ID" value="MDR4951967.1"/>
    <property type="molecule type" value="Genomic_DNA"/>
</dbReference>
<organism evidence="3 4">
    <name type="scientific">Chryseobacterium metallicongregator</name>
    <dbReference type="NCBI Taxonomy" id="3073042"/>
    <lineage>
        <taxon>Bacteria</taxon>
        <taxon>Pseudomonadati</taxon>
        <taxon>Bacteroidota</taxon>
        <taxon>Flavobacteriia</taxon>
        <taxon>Flavobacteriales</taxon>
        <taxon>Weeksellaceae</taxon>
        <taxon>Chryseobacterium group</taxon>
        <taxon>Chryseobacterium</taxon>
    </lineage>
</organism>
<feature type="compositionally biased region" description="Basic and acidic residues" evidence="1">
    <location>
        <begin position="533"/>
        <end position="575"/>
    </location>
</feature>
<dbReference type="Pfam" id="PF13589">
    <property type="entry name" value="HATPase_c_3"/>
    <property type="match status" value="1"/>
</dbReference>
<evidence type="ECO:0000259" key="2">
    <source>
        <dbReference type="PROSITE" id="PS50109"/>
    </source>
</evidence>
<feature type="domain" description="Histidine kinase" evidence="2">
    <location>
        <begin position="614"/>
        <end position="847"/>
    </location>
</feature>
<dbReference type="InterPro" id="IPR003594">
    <property type="entry name" value="HATPase_dom"/>
</dbReference>
<reference evidence="3 4" key="1">
    <citation type="submission" date="2023-08" db="EMBL/GenBank/DDBJ databases">
        <authorList>
            <person name="Maltman C."/>
        </authorList>
    </citation>
    <scope>NUCLEOTIDE SEQUENCE [LARGE SCALE GENOMIC DNA]</scope>
    <source>
        <strain evidence="3 4">ES2</strain>
    </source>
</reference>
<dbReference type="InterPro" id="IPR036890">
    <property type="entry name" value="HATPase_C_sf"/>
</dbReference>
<accession>A0ABU1E2U3</accession>
<sequence length="847" mass="98642">MPDTTIKIPFKVSARTAKLIGLENFSTEEGAVIELVKNTYDADAKNCIIIFDLKKKKVKEKNEKEEEFEVEKFDKENSSIYIFDNGVGMNDKIIKNQWMTIGTDNKLYEHTTEGGRVKTGAKGIGRFALNRLGMLTSMTSLPNLLEVIDEENSEIEKESEESPKTKLIENITNASFDWTVDWKDFDKKGATVSDVEAVLSAKENLNLKQEFLKRFSSYPKIKEVLEQIDFKSGTAIEITELNDEWNEEKLSKLFGNLEMLLPPEEQNDFNIDLFLLNNLQEFGKVKRAYYDDYDYRINASYCQDNDKTLRVKIYRNELDLDALEKKYSEVFEFDLMKKSPYRLEDFKNEKIELNIPIEKLTSDEVDKDLLERIGRFDFTFYFLKNTISDDKDDGDLKKYPYNSINSANRKSWLKKFGGIKIFRDDFRIRPYGENGDDWLRLGERQAQSPGGAGQRLGGYRIRPNQIAGTIKISRLHNASFQDKSGREGLIENDEFELFKNIIREIISLFERDRNVIMYNLSELHKIKNEEAEKLRQGKEGAERIRKQKEQREQEKANSESKSGENNSSEEKKQYSENEENMAEAIFILEKENDKKDDEIRLLRSLASVGLIVSSFAHELHNLKNRLVPRTKFLEEEMQKYIDKDIFIDKSKYENPYYMLDLIKKEDLKLQHWLVYSLNTLKRDKRERKNVNLNKYFEDFRSIWQNSLTDRKIAFEFKEDATDQCIIRAFEIDLDCIFNNLLSNSLNALKGVSDGEKKISISCQNVNDNIEILFSDNGKGLDNKYKDNPEQIFDLFESSKVDQYGNVIGTGLGLSMVQAIISEYNNSTIKIIESTKGLSFKITFKLRK</sequence>
<dbReference type="SMART" id="SM00387">
    <property type="entry name" value="HATPase_c"/>
    <property type="match status" value="1"/>
</dbReference>
<evidence type="ECO:0000313" key="4">
    <source>
        <dbReference type="Proteomes" id="UP001260959"/>
    </source>
</evidence>
<keyword evidence="4" id="KW-1185">Reference proteome</keyword>
<feature type="region of interest" description="Disordered" evidence="1">
    <location>
        <begin position="533"/>
        <end position="577"/>
    </location>
</feature>
<keyword evidence="3" id="KW-0547">Nucleotide-binding</keyword>
<dbReference type="PROSITE" id="PS50109">
    <property type="entry name" value="HIS_KIN"/>
    <property type="match status" value="1"/>
</dbReference>
<evidence type="ECO:0000256" key="1">
    <source>
        <dbReference type="SAM" id="MobiDB-lite"/>
    </source>
</evidence>
<dbReference type="Gene3D" id="3.30.565.10">
    <property type="entry name" value="Histidine kinase-like ATPase, C-terminal domain"/>
    <property type="match status" value="2"/>
</dbReference>
<dbReference type="PANTHER" id="PTHR43065:SF42">
    <property type="entry name" value="TWO-COMPONENT SENSOR PPRA"/>
    <property type="match status" value="1"/>
</dbReference>
<dbReference type="GO" id="GO:0005524">
    <property type="term" value="F:ATP binding"/>
    <property type="evidence" value="ECO:0007669"/>
    <property type="project" value="UniProtKB-KW"/>
</dbReference>
<dbReference type="Pfam" id="PF02518">
    <property type="entry name" value="HATPase_c"/>
    <property type="match status" value="1"/>
</dbReference>
<name>A0ABU1E2U3_9FLAO</name>
<dbReference type="InterPro" id="IPR005467">
    <property type="entry name" value="His_kinase_dom"/>
</dbReference>